<dbReference type="GO" id="GO:0009277">
    <property type="term" value="C:fungal-type cell wall"/>
    <property type="evidence" value="ECO:0007669"/>
    <property type="project" value="TreeGrafter"/>
</dbReference>
<dbReference type="AlphaFoldDB" id="A0A2T9XYW1"/>
<organism evidence="7 9">
    <name type="scientific">Furculomyces boomerangus</name>
    <dbReference type="NCBI Taxonomy" id="61424"/>
    <lineage>
        <taxon>Eukaryota</taxon>
        <taxon>Fungi</taxon>
        <taxon>Fungi incertae sedis</taxon>
        <taxon>Zoopagomycota</taxon>
        <taxon>Kickxellomycotina</taxon>
        <taxon>Harpellomycetes</taxon>
        <taxon>Harpellales</taxon>
        <taxon>Harpellaceae</taxon>
        <taxon>Furculomyces</taxon>
    </lineage>
</organism>
<keyword evidence="3" id="KW-0964">Secreted</keyword>
<comment type="subcellular location">
    <subcellularLocation>
        <location evidence="1">Secreted</location>
        <location evidence="1">Cell wall</location>
    </subcellularLocation>
</comment>
<dbReference type="InterPro" id="IPR036941">
    <property type="entry name" value="Rcpt_L-dom_sf"/>
</dbReference>
<dbReference type="Gene3D" id="3.80.20.20">
    <property type="entry name" value="Receptor L-domain"/>
    <property type="match status" value="1"/>
</dbReference>
<evidence type="ECO:0008006" key="10">
    <source>
        <dbReference type="Google" id="ProtNLM"/>
    </source>
</evidence>
<sequence>MKLAIIYTVLSLPFIAAQCSDDVKISSQADIGSIASCSKFGASITVEGSTATTLDFSGITQITGDISFINNFNLNSLSLNDLKTVGGTLQLLNNTQIIGLSIPKLSSVKSLELVNNPALRTLSTTNISSINNLQITQTSLSTHGTITAKTIDNIELISNSFLKVIDFSSLITANGYINIVDNQGATANFQRLTSIAGNSTFRQLSALNTSAITSLSNTFNVFGNTFTSFSLESLNQVSMDLTIANNTKLTNFRIPLLSYVDGGIQIVNNPVLTDITNDTFPALNYVKGGVNLSGPFNSISFPNLTRVDGALSVTASGNFTCDDFQTQFSDLVEGQFTCEDEKPAATTDTKSNGSPTILKSNVLGGFVMIALVGLSLF</sequence>
<evidence type="ECO:0000313" key="8">
    <source>
        <dbReference type="EMBL" id="PVU87507.1"/>
    </source>
</evidence>
<evidence type="ECO:0000313" key="9">
    <source>
        <dbReference type="Proteomes" id="UP000245699"/>
    </source>
</evidence>
<evidence type="ECO:0000256" key="3">
    <source>
        <dbReference type="ARBA" id="ARBA00022525"/>
    </source>
</evidence>
<evidence type="ECO:0000256" key="4">
    <source>
        <dbReference type="ARBA" id="ARBA00022729"/>
    </source>
</evidence>
<gene>
    <name evidence="8" type="ORF">BB559_006001</name>
    <name evidence="7" type="ORF">BB559_007103</name>
</gene>
<proteinExistence type="predicted"/>
<dbReference type="EMBL" id="MBFT01001110">
    <property type="protein sequence ID" value="PVU85296.1"/>
    <property type="molecule type" value="Genomic_DNA"/>
</dbReference>
<evidence type="ECO:0000256" key="1">
    <source>
        <dbReference type="ARBA" id="ARBA00004191"/>
    </source>
</evidence>
<dbReference type="EMBL" id="MBFT01000735">
    <property type="protein sequence ID" value="PVU87507.1"/>
    <property type="molecule type" value="Genomic_DNA"/>
</dbReference>
<dbReference type="OrthoDB" id="536881at2759"/>
<dbReference type="Proteomes" id="UP000245699">
    <property type="component" value="Unassembled WGS sequence"/>
</dbReference>
<dbReference type="PANTHER" id="PTHR31018:SF3">
    <property type="entry name" value="RECEPTOR PROTEIN-TYROSINE KINASE"/>
    <property type="match status" value="1"/>
</dbReference>
<evidence type="ECO:0000256" key="6">
    <source>
        <dbReference type="SAM" id="SignalP"/>
    </source>
</evidence>
<feature type="signal peptide" evidence="6">
    <location>
        <begin position="1"/>
        <end position="19"/>
    </location>
</feature>
<keyword evidence="9" id="KW-1185">Reference proteome</keyword>
<evidence type="ECO:0000256" key="5">
    <source>
        <dbReference type="ARBA" id="ARBA00023180"/>
    </source>
</evidence>
<dbReference type="SUPFAM" id="SSF52058">
    <property type="entry name" value="L domain-like"/>
    <property type="match status" value="2"/>
</dbReference>
<evidence type="ECO:0000313" key="7">
    <source>
        <dbReference type="EMBL" id="PVU85296.1"/>
    </source>
</evidence>
<dbReference type="GO" id="GO:0009986">
    <property type="term" value="C:cell surface"/>
    <property type="evidence" value="ECO:0007669"/>
    <property type="project" value="TreeGrafter"/>
</dbReference>
<keyword evidence="2" id="KW-0134">Cell wall</keyword>
<dbReference type="InterPro" id="IPR051648">
    <property type="entry name" value="CWI-Assembly_Regulator"/>
</dbReference>
<name>A0A2T9XYW1_9FUNG</name>
<evidence type="ECO:0000256" key="2">
    <source>
        <dbReference type="ARBA" id="ARBA00022512"/>
    </source>
</evidence>
<accession>A0A2T9XYW1</accession>
<keyword evidence="5" id="KW-0325">Glycoprotein</keyword>
<dbReference type="GO" id="GO:0031505">
    <property type="term" value="P:fungal-type cell wall organization"/>
    <property type="evidence" value="ECO:0007669"/>
    <property type="project" value="TreeGrafter"/>
</dbReference>
<protein>
    <recommendedName>
        <fullName evidence="10">Receptor L-domain domain-containing protein</fullName>
    </recommendedName>
</protein>
<dbReference type="GO" id="GO:0005886">
    <property type="term" value="C:plasma membrane"/>
    <property type="evidence" value="ECO:0007669"/>
    <property type="project" value="TreeGrafter"/>
</dbReference>
<comment type="caution">
    <text evidence="7">The sequence shown here is derived from an EMBL/GenBank/DDBJ whole genome shotgun (WGS) entry which is preliminary data.</text>
</comment>
<feature type="chain" id="PRO_5036052021" description="Receptor L-domain domain-containing protein" evidence="6">
    <location>
        <begin position="20"/>
        <end position="377"/>
    </location>
</feature>
<reference evidence="7 9" key="1">
    <citation type="journal article" date="2018" name="MBio">
        <title>Comparative Genomics Reveals the Core Gene Toolbox for the Fungus-Insect Symbiosis.</title>
        <authorList>
            <person name="Wang Y."/>
            <person name="Stata M."/>
            <person name="Wang W."/>
            <person name="Stajich J.E."/>
            <person name="White M.M."/>
            <person name="Moncalvo J.M."/>
        </authorList>
    </citation>
    <scope>NUCLEOTIDE SEQUENCE [LARGE SCALE GENOMIC DNA]</scope>
    <source>
        <strain evidence="7 9">AUS-77-4</strain>
    </source>
</reference>
<keyword evidence="4 6" id="KW-0732">Signal</keyword>
<dbReference type="PANTHER" id="PTHR31018">
    <property type="entry name" value="SPORULATION-SPECIFIC PROTEIN-RELATED"/>
    <property type="match status" value="1"/>
</dbReference>
<dbReference type="STRING" id="61424.A0A2T9XYW1"/>